<dbReference type="AlphaFoldDB" id="A0A165N051"/>
<feature type="compositionally biased region" description="Polar residues" evidence="1">
    <location>
        <begin position="353"/>
        <end position="370"/>
    </location>
</feature>
<feature type="compositionally biased region" description="Polar residues" evidence="1">
    <location>
        <begin position="433"/>
        <end position="442"/>
    </location>
</feature>
<feature type="compositionally biased region" description="Low complexity" evidence="1">
    <location>
        <begin position="484"/>
        <end position="501"/>
    </location>
</feature>
<reference evidence="2 3" key="1">
    <citation type="journal article" date="2016" name="Mol. Biol. Evol.">
        <title>Comparative Genomics of Early-Diverging Mushroom-Forming Fungi Provides Insights into the Origins of Lignocellulose Decay Capabilities.</title>
        <authorList>
            <person name="Nagy L.G."/>
            <person name="Riley R."/>
            <person name="Tritt A."/>
            <person name="Adam C."/>
            <person name="Daum C."/>
            <person name="Floudas D."/>
            <person name="Sun H."/>
            <person name="Yadav J.S."/>
            <person name="Pangilinan J."/>
            <person name="Larsson K.H."/>
            <person name="Matsuura K."/>
            <person name="Barry K."/>
            <person name="Labutti K."/>
            <person name="Kuo R."/>
            <person name="Ohm R.A."/>
            <person name="Bhattacharya S.S."/>
            <person name="Shirouzu T."/>
            <person name="Yoshinaga Y."/>
            <person name="Martin F.M."/>
            <person name="Grigoriev I.V."/>
            <person name="Hibbett D.S."/>
        </authorList>
    </citation>
    <scope>NUCLEOTIDE SEQUENCE [LARGE SCALE GENOMIC DNA]</scope>
    <source>
        <strain evidence="2 3">HHB12029</strain>
    </source>
</reference>
<dbReference type="InParanoid" id="A0A165N051"/>
<proteinExistence type="predicted"/>
<accession>A0A165N051</accession>
<dbReference type="Proteomes" id="UP000077266">
    <property type="component" value="Unassembled WGS sequence"/>
</dbReference>
<dbReference type="EMBL" id="KV425904">
    <property type="protein sequence ID" value="KZW00012.1"/>
    <property type="molecule type" value="Genomic_DNA"/>
</dbReference>
<organism evidence="2 3">
    <name type="scientific">Exidia glandulosa HHB12029</name>
    <dbReference type="NCBI Taxonomy" id="1314781"/>
    <lineage>
        <taxon>Eukaryota</taxon>
        <taxon>Fungi</taxon>
        <taxon>Dikarya</taxon>
        <taxon>Basidiomycota</taxon>
        <taxon>Agaricomycotina</taxon>
        <taxon>Agaricomycetes</taxon>
        <taxon>Auriculariales</taxon>
        <taxon>Exidiaceae</taxon>
        <taxon>Exidia</taxon>
    </lineage>
</organism>
<protein>
    <submittedName>
        <fullName evidence="2">Uncharacterized protein</fullName>
    </submittedName>
</protein>
<evidence type="ECO:0000313" key="3">
    <source>
        <dbReference type="Proteomes" id="UP000077266"/>
    </source>
</evidence>
<feature type="region of interest" description="Disordered" evidence="1">
    <location>
        <begin position="103"/>
        <end position="134"/>
    </location>
</feature>
<evidence type="ECO:0000256" key="1">
    <source>
        <dbReference type="SAM" id="MobiDB-lite"/>
    </source>
</evidence>
<feature type="compositionally biased region" description="Basic and acidic residues" evidence="1">
    <location>
        <begin position="378"/>
        <end position="389"/>
    </location>
</feature>
<sequence>MSTAPSFRTPDRRPSYDNGHRSRTGTPAEDSVDFPVSRTATVTADTWITAQGVTVMSARKPDHDFWPSLSPEGKLRIANYQAPVPVTWNRRYKDYRETLVKLVPVGPPEPSDGRRDAHDEDEGEVDDGGKTASYDESEYGLYRNAELLYSTYHRFAPLPWHCSDADLRRPIDAVMATVFSVDSKPELYFKTECEVPLPAESEDMYCQHELAEGSTSHADSLLSTIADAEGPVVQLIPIPLTAIKPFHHRVVVMDCVTGIKVDASVQNRQQVHLVQTAGLLHRSHIGLTDRVIHGIAIDYKQMSYSKAVWLTNGEQKRATITDYDDTWLLKSFQDWVFFYIFLVNIRRNITENLPTPSSNYAEHNQPNSDPTVRKRRHPDPDRNSEDSPGKRRRTSALVGEESSRATAQADGGTTSSADDSVPTDATPMEATEVVTSARSDTAPTRPLIRAPKPVRAPRLDNLLGPGTLHADGGFARWDQDGAEGSETTSTTRRLSSGHLES</sequence>
<gene>
    <name evidence="2" type="ORF">EXIGLDRAFT_831087</name>
</gene>
<feature type="compositionally biased region" description="Basic and acidic residues" evidence="1">
    <location>
        <begin position="9"/>
        <end position="20"/>
    </location>
</feature>
<keyword evidence="3" id="KW-1185">Reference proteome</keyword>
<evidence type="ECO:0000313" key="2">
    <source>
        <dbReference type="EMBL" id="KZW00012.1"/>
    </source>
</evidence>
<name>A0A165N051_EXIGL</name>
<feature type="region of interest" description="Disordered" evidence="1">
    <location>
        <begin position="353"/>
        <end position="501"/>
    </location>
</feature>
<feature type="region of interest" description="Disordered" evidence="1">
    <location>
        <begin position="1"/>
        <end position="36"/>
    </location>
</feature>